<proteinExistence type="predicted"/>
<evidence type="ECO:0000313" key="2">
    <source>
        <dbReference type="Proteomes" id="UP000092993"/>
    </source>
</evidence>
<name>A0A1C7LNL4_GRIFR</name>
<comment type="caution">
    <text evidence="1">The sequence shown here is derived from an EMBL/GenBank/DDBJ whole genome shotgun (WGS) entry which is preliminary data.</text>
</comment>
<reference evidence="1 2" key="1">
    <citation type="submission" date="2016-03" db="EMBL/GenBank/DDBJ databases">
        <title>Whole genome sequencing of Grifola frondosa 9006-11.</title>
        <authorList>
            <person name="Min B."/>
            <person name="Park H."/>
            <person name="Kim J.-G."/>
            <person name="Cho H."/>
            <person name="Oh Y.-L."/>
            <person name="Kong W.-S."/>
            <person name="Choi I.-G."/>
        </authorList>
    </citation>
    <scope>NUCLEOTIDE SEQUENCE [LARGE SCALE GENOMIC DNA]</scope>
    <source>
        <strain evidence="1 2">9006-11</strain>
    </source>
</reference>
<organism evidence="1 2">
    <name type="scientific">Grifola frondosa</name>
    <name type="common">Maitake</name>
    <name type="synonym">Polyporus frondosus</name>
    <dbReference type="NCBI Taxonomy" id="5627"/>
    <lineage>
        <taxon>Eukaryota</taxon>
        <taxon>Fungi</taxon>
        <taxon>Dikarya</taxon>
        <taxon>Basidiomycota</taxon>
        <taxon>Agaricomycotina</taxon>
        <taxon>Agaricomycetes</taxon>
        <taxon>Polyporales</taxon>
        <taxon>Grifolaceae</taxon>
        <taxon>Grifola</taxon>
    </lineage>
</organism>
<dbReference type="Proteomes" id="UP000092993">
    <property type="component" value="Unassembled WGS sequence"/>
</dbReference>
<evidence type="ECO:0000313" key="1">
    <source>
        <dbReference type="EMBL" id="OBZ66323.1"/>
    </source>
</evidence>
<gene>
    <name evidence="1" type="ORF">A0H81_13856</name>
</gene>
<dbReference type="EMBL" id="LUGG01000032">
    <property type="protein sequence ID" value="OBZ66323.1"/>
    <property type="molecule type" value="Genomic_DNA"/>
</dbReference>
<keyword evidence="2" id="KW-1185">Reference proteome</keyword>
<dbReference type="AlphaFoldDB" id="A0A1C7LNL4"/>
<accession>A0A1C7LNL4</accession>
<sequence>MTCIAFVIHKVGAGSINIICQRRHRLFQGEMDNNYAIFQQYAAVPTEFTASGLKRTAPSFSRRVRVDVGDTPASPLLFSVVQSPLGDIVCLVPHTSFTLFDKVVLVIKVSGLYTEIVKFTGRPVKVVYDTVSQRVSLFEEGVIKVPYFLNFF</sequence>
<protein>
    <submittedName>
        <fullName evidence="1">Uncharacterized protein</fullName>
    </submittedName>
</protein>